<dbReference type="Proteomes" id="UP000299102">
    <property type="component" value="Unassembled WGS sequence"/>
</dbReference>
<accession>A0A4C1SC83</accession>
<feature type="region of interest" description="Disordered" evidence="1">
    <location>
        <begin position="101"/>
        <end position="130"/>
    </location>
</feature>
<dbReference type="EMBL" id="BGZK01000001">
    <property type="protein sequence ID" value="GBO98797.1"/>
    <property type="molecule type" value="Genomic_DNA"/>
</dbReference>
<reference evidence="2 3" key="1">
    <citation type="journal article" date="2019" name="Commun. Biol.">
        <title>The bagworm genome reveals a unique fibroin gene that provides high tensile strength.</title>
        <authorList>
            <person name="Kono N."/>
            <person name="Nakamura H."/>
            <person name="Ohtoshi R."/>
            <person name="Tomita M."/>
            <person name="Numata K."/>
            <person name="Arakawa K."/>
        </authorList>
    </citation>
    <scope>NUCLEOTIDE SEQUENCE [LARGE SCALE GENOMIC DNA]</scope>
</reference>
<evidence type="ECO:0000256" key="1">
    <source>
        <dbReference type="SAM" id="MobiDB-lite"/>
    </source>
</evidence>
<keyword evidence="3" id="KW-1185">Reference proteome</keyword>
<comment type="caution">
    <text evidence="2">The sequence shown here is derived from an EMBL/GenBank/DDBJ whole genome shotgun (WGS) entry which is preliminary data.</text>
</comment>
<evidence type="ECO:0000313" key="3">
    <source>
        <dbReference type="Proteomes" id="UP000299102"/>
    </source>
</evidence>
<proteinExistence type="predicted"/>
<evidence type="ECO:0000313" key="2">
    <source>
        <dbReference type="EMBL" id="GBO98797.1"/>
    </source>
</evidence>
<feature type="compositionally biased region" description="Basic residues" evidence="1">
    <location>
        <begin position="107"/>
        <end position="127"/>
    </location>
</feature>
<dbReference type="AlphaFoldDB" id="A0A4C1SC83"/>
<name>A0A4C1SC83_EUMVA</name>
<protein>
    <submittedName>
        <fullName evidence="2">Uncharacterized protein</fullName>
    </submittedName>
</protein>
<gene>
    <name evidence="2" type="ORF">EVAR_270_1</name>
</gene>
<organism evidence="2 3">
    <name type="scientific">Eumeta variegata</name>
    <name type="common">Bagworm moth</name>
    <name type="synonym">Eumeta japonica</name>
    <dbReference type="NCBI Taxonomy" id="151549"/>
    <lineage>
        <taxon>Eukaryota</taxon>
        <taxon>Metazoa</taxon>
        <taxon>Ecdysozoa</taxon>
        <taxon>Arthropoda</taxon>
        <taxon>Hexapoda</taxon>
        <taxon>Insecta</taxon>
        <taxon>Pterygota</taxon>
        <taxon>Neoptera</taxon>
        <taxon>Endopterygota</taxon>
        <taxon>Lepidoptera</taxon>
        <taxon>Glossata</taxon>
        <taxon>Ditrysia</taxon>
        <taxon>Tineoidea</taxon>
        <taxon>Psychidae</taxon>
        <taxon>Oiketicinae</taxon>
        <taxon>Eumeta</taxon>
    </lineage>
</organism>
<sequence>MKELLLRPNAAAIFEKRVNVTFRGRASTFVRKFRSSSRDKAVGQLKRTNYKATIRATRDPRHKGIYDCVRAAERSLRGHVDLHGPRPPRYVHVNMRGRTCGANPLAGRRRPAPLRPGRRGAGARKSRARDCSHLHTRLANGERVTARANGGCRGAASTSSPSL</sequence>